<feature type="region of interest" description="Disordered" evidence="1">
    <location>
        <begin position="64"/>
        <end position="84"/>
    </location>
</feature>
<dbReference type="Proteomes" id="UP000046373">
    <property type="component" value="Unassembled WGS sequence"/>
</dbReference>
<reference evidence="2 3" key="1">
    <citation type="submission" date="2014-08" db="EMBL/GenBank/DDBJ databases">
        <authorList>
            <person name="Moulin Lionel"/>
        </authorList>
    </citation>
    <scope>NUCLEOTIDE SEQUENCE [LARGE SCALE GENOMIC DNA]</scope>
</reference>
<name>A0A090FS36_MESPL</name>
<evidence type="ECO:0000256" key="1">
    <source>
        <dbReference type="SAM" id="MobiDB-lite"/>
    </source>
</evidence>
<evidence type="ECO:0000313" key="3">
    <source>
        <dbReference type="Proteomes" id="UP000046373"/>
    </source>
</evidence>
<protein>
    <submittedName>
        <fullName evidence="2">Uncharacterized protein</fullName>
    </submittedName>
</protein>
<organism evidence="2 3">
    <name type="scientific">Mesorhizobium plurifarium</name>
    <dbReference type="NCBI Taxonomy" id="69974"/>
    <lineage>
        <taxon>Bacteria</taxon>
        <taxon>Pseudomonadati</taxon>
        <taxon>Pseudomonadota</taxon>
        <taxon>Alphaproteobacteria</taxon>
        <taxon>Hyphomicrobiales</taxon>
        <taxon>Phyllobacteriaceae</taxon>
        <taxon>Mesorhizobium</taxon>
    </lineage>
</organism>
<evidence type="ECO:0000313" key="2">
    <source>
        <dbReference type="EMBL" id="CDX46733.1"/>
    </source>
</evidence>
<dbReference type="EMBL" id="CCNB01000046">
    <property type="protein sequence ID" value="CDX46733.1"/>
    <property type="molecule type" value="Genomic_DNA"/>
</dbReference>
<proteinExistence type="predicted"/>
<gene>
    <name evidence="2" type="ORF">MPLDJ20_90174</name>
</gene>
<dbReference type="AlphaFoldDB" id="A0A090FS36"/>
<sequence length="96" mass="10352">MHVVIPKPRRTFGRHALGWALADRAKQCNAAGTARFRQFDSGTEAKSMIPKSGNRFSGKIMLQQNLDRGGGSTKRHPDLGATRLGYSAEGCAGSHV</sequence>
<accession>A0A090FS36</accession>